<sequence length="94" mass="10114">MIQSVFDTAKYNTRLHPARESSHFACANVGPSKKFAPKSRKTGNKMSRPQPEIGTSHPNGEIPNPIHPGSAAVASAHEPNIGVPGIWEITGFKK</sequence>
<dbReference type="RefSeq" id="XP_056487595.1">
    <property type="nucleotide sequence ID" value="XM_056632044.1"/>
</dbReference>
<protein>
    <submittedName>
        <fullName evidence="2">Uncharacterized protein</fullName>
    </submittedName>
</protein>
<name>A0A9W9VYT8_9EURO</name>
<keyword evidence="3" id="KW-1185">Reference proteome</keyword>
<reference evidence="2" key="1">
    <citation type="submission" date="2022-12" db="EMBL/GenBank/DDBJ databases">
        <authorList>
            <person name="Petersen C."/>
        </authorList>
    </citation>
    <scope>NUCLEOTIDE SEQUENCE</scope>
    <source>
        <strain evidence="2">IBT 29677</strain>
    </source>
</reference>
<dbReference type="GeneID" id="81371024"/>
<reference evidence="2" key="2">
    <citation type="journal article" date="2023" name="IMA Fungus">
        <title>Comparative genomic study of the Penicillium genus elucidates a diverse pangenome and 15 lateral gene transfer events.</title>
        <authorList>
            <person name="Petersen C."/>
            <person name="Sorensen T."/>
            <person name="Nielsen M.R."/>
            <person name="Sondergaard T.E."/>
            <person name="Sorensen J.L."/>
            <person name="Fitzpatrick D.A."/>
            <person name="Frisvad J.C."/>
            <person name="Nielsen K.L."/>
        </authorList>
    </citation>
    <scope>NUCLEOTIDE SEQUENCE</scope>
    <source>
        <strain evidence="2">IBT 29677</strain>
    </source>
</reference>
<accession>A0A9W9VYT8</accession>
<dbReference type="EMBL" id="JAPZBU010000008">
    <property type="protein sequence ID" value="KAJ5391917.1"/>
    <property type="molecule type" value="Genomic_DNA"/>
</dbReference>
<feature type="region of interest" description="Disordered" evidence="1">
    <location>
        <begin position="28"/>
        <end position="72"/>
    </location>
</feature>
<comment type="caution">
    <text evidence="2">The sequence shown here is derived from an EMBL/GenBank/DDBJ whole genome shotgun (WGS) entry which is preliminary data.</text>
</comment>
<evidence type="ECO:0000256" key="1">
    <source>
        <dbReference type="SAM" id="MobiDB-lite"/>
    </source>
</evidence>
<evidence type="ECO:0000313" key="3">
    <source>
        <dbReference type="Proteomes" id="UP001147747"/>
    </source>
</evidence>
<dbReference type="AlphaFoldDB" id="A0A9W9VYT8"/>
<gene>
    <name evidence="2" type="ORF">N7509_007407</name>
</gene>
<dbReference type="Proteomes" id="UP001147747">
    <property type="component" value="Unassembled WGS sequence"/>
</dbReference>
<organism evidence="2 3">
    <name type="scientific">Penicillium cosmopolitanum</name>
    <dbReference type="NCBI Taxonomy" id="1131564"/>
    <lineage>
        <taxon>Eukaryota</taxon>
        <taxon>Fungi</taxon>
        <taxon>Dikarya</taxon>
        <taxon>Ascomycota</taxon>
        <taxon>Pezizomycotina</taxon>
        <taxon>Eurotiomycetes</taxon>
        <taxon>Eurotiomycetidae</taxon>
        <taxon>Eurotiales</taxon>
        <taxon>Aspergillaceae</taxon>
        <taxon>Penicillium</taxon>
    </lineage>
</organism>
<proteinExistence type="predicted"/>
<evidence type="ECO:0000313" key="2">
    <source>
        <dbReference type="EMBL" id="KAJ5391917.1"/>
    </source>
</evidence>